<protein>
    <submittedName>
        <fullName evidence="4">DUF3592 domain-containing protein</fullName>
    </submittedName>
</protein>
<dbReference type="AlphaFoldDB" id="A0AA90GX55"/>
<proteinExistence type="predicted"/>
<dbReference type="Pfam" id="PF12158">
    <property type="entry name" value="DUF3592"/>
    <property type="match status" value="1"/>
</dbReference>
<evidence type="ECO:0000313" key="4">
    <source>
        <dbReference type="EMBL" id="MDI5969738.1"/>
    </source>
</evidence>
<sequence>MLDVMGTAGTVFGVMGTVFALIGAAGVVAFVRALLRRHRALRFGETARAYCVDTYVTHDSDGPSRRRAVLSFTTPDGREHRVTSPAAGTVVTGDQVPVRYLPDRPQHAVVDTPAGPAAWAGAVFVLLVLTVFTAFGALFAVSGFVGASMLP</sequence>
<evidence type="ECO:0000313" key="5">
    <source>
        <dbReference type="Proteomes" id="UP001156398"/>
    </source>
</evidence>
<keyword evidence="1" id="KW-0812">Transmembrane</keyword>
<dbReference type="InterPro" id="IPR021994">
    <property type="entry name" value="DUF3592"/>
</dbReference>
<feature type="transmembrane region" description="Helical" evidence="1">
    <location>
        <begin position="123"/>
        <end position="145"/>
    </location>
</feature>
<dbReference type="EMBL" id="JAAGKO020000009">
    <property type="protein sequence ID" value="MDI5962908.1"/>
    <property type="molecule type" value="Genomic_DNA"/>
</dbReference>
<name>A0AA90GX55_9ACTN</name>
<feature type="domain" description="DUF3592" evidence="2">
    <location>
        <begin position="52"/>
        <end position="113"/>
    </location>
</feature>
<evidence type="ECO:0000259" key="2">
    <source>
        <dbReference type="Pfam" id="PF12158"/>
    </source>
</evidence>
<feature type="transmembrane region" description="Helical" evidence="1">
    <location>
        <begin position="12"/>
        <end position="35"/>
    </location>
</feature>
<keyword evidence="1" id="KW-1133">Transmembrane helix</keyword>
<dbReference type="RefSeq" id="WP_271317112.1">
    <property type="nucleotide sequence ID" value="NZ_JAAGKO020000009.1"/>
</dbReference>
<reference evidence="4 5" key="1">
    <citation type="submission" date="2023-05" db="EMBL/GenBank/DDBJ databases">
        <title>Streptantibioticus silvisoli sp. nov., acidotolerant actinomycetes 1 from pine litter.</title>
        <authorList>
            <person name="Swiecimska M."/>
            <person name="Golinska P."/>
            <person name="Sangal V."/>
            <person name="Wachnowicz B."/>
            <person name="Goodfellow M."/>
        </authorList>
    </citation>
    <scope>NUCLEOTIDE SEQUENCE</scope>
    <source>
        <strain evidence="4">SL13</strain>
        <strain evidence="3 5">SL54</strain>
    </source>
</reference>
<keyword evidence="5" id="KW-1185">Reference proteome</keyword>
<organism evidence="4">
    <name type="scientific">Streptantibioticus silvisoli</name>
    <dbReference type="NCBI Taxonomy" id="2705255"/>
    <lineage>
        <taxon>Bacteria</taxon>
        <taxon>Bacillati</taxon>
        <taxon>Actinomycetota</taxon>
        <taxon>Actinomycetes</taxon>
        <taxon>Kitasatosporales</taxon>
        <taxon>Streptomycetaceae</taxon>
        <taxon>Streptantibioticus</taxon>
    </lineage>
</organism>
<dbReference type="Proteomes" id="UP001156398">
    <property type="component" value="Unassembled WGS sequence"/>
</dbReference>
<evidence type="ECO:0000313" key="3">
    <source>
        <dbReference type="EMBL" id="MDI5962908.1"/>
    </source>
</evidence>
<dbReference type="EMBL" id="JABXJJ020000011">
    <property type="protein sequence ID" value="MDI5969738.1"/>
    <property type="molecule type" value="Genomic_DNA"/>
</dbReference>
<comment type="caution">
    <text evidence="4">The sequence shown here is derived from an EMBL/GenBank/DDBJ whole genome shotgun (WGS) entry which is preliminary data.</text>
</comment>
<accession>A0AA90GX55</accession>
<evidence type="ECO:0000256" key="1">
    <source>
        <dbReference type="SAM" id="Phobius"/>
    </source>
</evidence>
<keyword evidence="1" id="KW-0472">Membrane</keyword>
<gene>
    <name evidence="3" type="ORF">POF43_009330</name>
    <name evidence="4" type="ORF">POF50_010365</name>
</gene>